<gene>
    <name evidence="1" type="ORF">KAK06_00875</name>
</gene>
<dbReference type="Proteomes" id="UP000678374">
    <property type="component" value="Unassembled WGS sequence"/>
</dbReference>
<evidence type="ECO:0000313" key="2">
    <source>
        <dbReference type="Proteomes" id="UP000678374"/>
    </source>
</evidence>
<protein>
    <recommendedName>
        <fullName evidence="3">Phage late control D family protein</fullName>
    </recommendedName>
</protein>
<dbReference type="EMBL" id="JAGQDE010000001">
    <property type="protein sequence ID" value="MBQ0957498.1"/>
    <property type="molecule type" value="Genomic_DNA"/>
</dbReference>
<dbReference type="Pfam" id="PF05954">
    <property type="entry name" value="Phage_GPD"/>
    <property type="match status" value="1"/>
</dbReference>
<evidence type="ECO:0008006" key="3">
    <source>
        <dbReference type="Google" id="ProtNLM"/>
    </source>
</evidence>
<name>A0A940YC68_9BURK</name>
<accession>A0A940YC68</accession>
<sequence length="363" mass="39719">MPQEQALLSNTRPSFSVDGQVQAALERDLVRLQLDEDLHGLMQLQVRFIASGPRPGEAQEGLIWLDGRVIDFGKLLTVAIGAGAGQASLFGGKVSALELSMGDASDPELLCLAEDPLMDLRLTRRSRTYENVTDADLVRAIAAEHGLQAQADLDGPTWPMVQQWNQSDLAFLRERTRRLAAEIWVANNTLHVASRDRRPGTQLTLIKGSTLREVRLRADLAHQRSFVAVGGFDDTEQDAIDEQAGAEAMFSEAQGGLHGGTVLGLAFGERGSRRVLDVPLDDAQAKALARAALQQRVRRFVTVSGVSSGHAELRVGSRLRLERVSPLFEGDGYYVTRTSHRYDAVGGYRTHFEAERAWIGASL</sequence>
<dbReference type="AlphaFoldDB" id="A0A940YC68"/>
<comment type="caution">
    <text evidence="1">The sequence shown here is derived from an EMBL/GenBank/DDBJ whole genome shotgun (WGS) entry which is preliminary data.</text>
</comment>
<dbReference type="SUPFAM" id="SSF69279">
    <property type="entry name" value="Phage tail proteins"/>
    <property type="match status" value="1"/>
</dbReference>
<dbReference type="RefSeq" id="WP_210799795.1">
    <property type="nucleotide sequence ID" value="NZ_JAGQDE010000001.1"/>
</dbReference>
<evidence type="ECO:0000313" key="1">
    <source>
        <dbReference type="EMBL" id="MBQ0957498.1"/>
    </source>
</evidence>
<reference evidence="1" key="1">
    <citation type="submission" date="2021-04" db="EMBL/GenBank/DDBJ databases">
        <title>The genome sequence of Ideonella sp. 4Y11.</title>
        <authorList>
            <person name="Liu Y."/>
        </authorList>
    </citation>
    <scope>NUCLEOTIDE SEQUENCE</scope>
    <source>
        <strain evidence="1">4Y11</strain>
    </source>
</reference>
<organism evidence="1 2">
    <name type="scientific">Ideonella aquatica</name>
    <dbReference type="NCBI Taxonomy" id="2824119"/>
    <lineage>
        <taxon>Bacteria</taxon>
        <taxon>Pseudomonadati</taxon>
        <taxon>Pseudomonadota</taxon>
        <taxon>Betaproteobacteria</taxon>
        <taxon>Burkholderiales</taxon>
        <taxon>Sphaerotilaceae</taxon>
        <taxon>Ideonella</taxon>
    </lineage>
</organism>
<keyword evidence="2" id="KW-1185">Reference proteome</keyword>
<proteinExistence type="predicted"/>